<accession>A0A5Q4C2X7</accession>
<dbReference type="Proteomes" id="UP000326340">
    <property type="component" value="Unassembled WGS sequence"/>
</dbReference>
<proteinExistence type="predicted"/>
<keyword evidence="2" id="KW-1185">Reference proteome</keyword>
<evidence type="ECO:0000313" key="2">
    <source>
        <dbReference type="Proteomes" id="UP000326340"/>
    </source>
</evidence>
<evidence type="ECO:0008006" key="3">
    <source>
        <dbReference type="Google" id="ProtNLM"/>
    </source>
</evidence>
<organism evidence="1 2">
    <name type="scientific">Colletotrichum shisoi</name>
    <dbReference type="NCBI Taxonomy" id="2078593"/>
    <lineage>
        <taxon>Eukaryota</taxon>
        <taxon>Fungi</taxon>
        <taxon>Dikarya</taxon>
        <taxon>Ascomycota</taxon>
        <taxon>Pezizomycotina</taxon>
        <taxon>Sordariomycetes</taxon>
        <taxon>Hypocreomycetidae</taxon>
        <taxon>Glomerellales</taxon>
        <taxon>Glomerellaceae</taxon>
        <taxon>Colletotrichum</taxon>
        <taxon>Colletotrichum destructivum species complex</taxon>
    </lineage>
</organism>
<evidence type="ECO:0000313" key="1">
    <source>
        <dbReference type="EMBL" id="TQN73196.1"/>
    </source>
</evidence>
<dbReference type="AlphaFoldDB" id="A0A5Q4C2X7"/>
<gene>
    <name evidence="1" type="ORF">CSHISOI_02054</name>
</gene>
<name>A0A5Q4C2X7_9PEZI</name>
<dbReference type="OrthoDB" id="2115692at2759"/>
<sequence>MPAPSNLILEPVILEDVTALTEVCNQPPLARYASRAARWDGANRSDIVAKPFQRFVKVIGPNIADARGRARIAAWAK</sequence>
<dbReference type="EMBL" id="PUHP01000114">
    <property type="protein sequence ID" value="TQN73196.1"/>
    <property type="molecule type" value="Genomic_DNA"/>
</dbReference>
<protein>
    <recommendedName>
        <fullName evidence="3">GNAT family N-acetyltransferase</fullName>
    </recommendedName>
</protein>
<comment type="caution">
    <text evidence="1">The sequence shown here is derived from an EMBL/GenBank/DDBJ whole genome shotgun (WGS) entry which is preliminary data.</text>
</comment>
<reference evidence="1 2" key="1">
    <citation type="journal article" date="2019" name="Sci. Rep.">
        <title>Colletotrichum shisoi sp. nov., an anthracnose pathogen of Perilla frutescens in Japan: molecular phylogenetic, morphological and genomic evidence.</title>
        <authorList>
            <person name="Gan P."/>
            <person name="Tsushima A."/>
            <person name="Hiroyama R."/>
            <person name="Narusaka M."/>
            <person name="Takano Y."/>
            <person name="Narusaka Y."/>
            <person name="Kawaradani M."/>
            <person name="Damm U."/>
            <person name="Shirasu K."/>
        </authorList>
    </citation>
    <scope>NUCLEOTIDE SEQUENCE [LARGE SCALE GENOMIC DNA]</scope>
    <source>
        <strain evidence="1 2">PG-2018a</strain>
    </source>
</reference>